<protein>
    <recommendedName>
        <fullName evidence="3">Helix-turn-helix domain-containing protein</fullName>
    </recommendedName>
</protein>
<reference evidence="1 2" key="1">
    <citation type="journal article" date="2016" name="Nat. Commun.">
        <title>Thousands of microbial genomes shed light on interconnected biogeochemical processes in an aquifer system.</title>
        <authorList>
            <person name="Anantharaman K."/>
            <person name="Brown C.T."/>
            <person name="Hug L.A."/>
            <person name="Sharon I."/>
            <person name="Castelle C.J."/>
            <person name="Probst A.J."/>
            <person name="Thomas B.C."/>
            <person name="Singh A."/>
            <person name="Wilkins M.J."/>
            <person name="Karaoz U."/>
            <person name="Brodie E.L."/>
            <person name="Williams K.H."/>
            <person name="Hubbard S.S."/>
            <person name="Banfield J.F."/>
        </authorList>
    </citation>
    <scope>NUCLEOTIDE SEQUENCE [LARGE SCALE GENOMIC DNA]</scope>
</reference>
<dbReference type="AlphaFoldDB" id="A0A1F7F7Q5"/>
<evidence type="ECO:0000313" key="1">
    <source>
        <dbReference type="EMBL" id="OGK02700.1"/>
    </source>
</evidence>
<gene>
    <name evidence="1" type="ORF">A2519_09565</name>
</gene>
<comment type="caution">
    <text evidence="1">The sequence shown here is derived from an EMBL/GenBank/DDBJ whole genome shotgun (WGS) entry which is preliminary data.</text>
</comment>
<evidence type="ECO:0008006" key="3">
    <source>
        <dbReference type="Google" id="ProtNLM"/>
    </source>
</evidence>
<dbReference type="Proteomes" id="UP000179243">
    <property type="component" value="Unassembled WGS sequence"/>
</dbReference>
<dbReference type="EMBL" id="MFYX01000103">
    <property type="protein sequence ID" value="OGK02700.1"/>
    <property type="molecule type" value="Genomic_DNA"/>
</dbReference>
<accession>A0A1F7F7Q5</accession>
<evidence type="ECO:0000313" key="2">
    <source>
        <dbReference type="Proteomes" id="UP000179243"/>
    </source>
</evidence>
<proteinExistence type="predicted"/>
<organism evidence="1 2">
    <name type="scientific">Candidatus Raymondbacteria bacterium RIFOXYD12_FULL_49_13</name>
    <dbReference type="NCBI Taxonomy" id="1817890"/>
    <lineage>
        <taxon>Bacteria</taxon>
        <taxon>Raymondiibacteriota</taxon>
    </lineage>
</organism>
<sequence length="93" mass="10648">METTKFTYTIREMAQIVGKSENLIYRRLTEKNSKYLIRFARKEGDRWVFQREAVDKAIEKGESIISKKPVARARAESYICSGSVPCGKELANG</sequence>
<name>A0A1F7F7Q5_UNCRA</name>